<sequence length="317" mass="34378">MSALSIGSYHTYDRMRHEDIVEFLTTARNAGVTWFDVGHYTSAARPDDPVSETDMRFAAARDAAGIAREDYFHTEKLWYGGPRPSFRDQLAESLPRARVDAADCVIYNPDTAYYFQTAVDMKDIVRQMAGLVEAGLTRYWGINHATPAEIDEACAYAHQEGMPLPSVLQLPYSAIARKMGEDGELAEVMERWDLVIQTTNVLAVGVLAGRRAASSERPLGPSGMTRHAEEVRDAFAARAEALGATAAQLAIAFALTHPRTASVLFGASSVEQLKANLGALDLVNRLGTEGVRAAVADLPQNPDELRVGEIDGQPAVG</sequence>
<dbReference type="SUPFAM" id="SSF51430">
    <property type="entry name" value="NAD(P)-linked oxidoreductase"/>
    <property type="match status" value="1"/>
</dbReference>
<feature type="domain" description="NADP-dependent oxidoreductase" evidence="4">
    <location>
        <begin position="4"/>
        <end position="282"/>
    </location>
</feature>
<dbReference type="AlphaFoldDB" id="A0A7W7QRI7"/>
<dbReference type="Proteomes" id="UP000552644">
    <property type="component" value="Unassembled WGS sequence"/>
</dbReference>
<evidence type="ECO:0000256" key="1">
    <source>
        <dbReference type="ARBA" id="ARBA00006515"/>
    </source>
</evidence>
<reference evidence="5 6" key="1">
    <citation type="submission" date="2020-08" db="EMBL/GenBank/DDBJ databases">
        <title>Genomic Encyclopedia of Type Strains, Phase III (KMG-III): the genomes of soil and plant-associated and newly described type strains.</title>
        <authorList>
            <person name="Whitman W."/>
        </authorList>
    </citation>
    <scope>NUCLEOTIDE SEQUENCE [LARGE SCALE GENOMIC DNA]</scope>
    <source>
        <strain evidence="5 6">CECT 8840</strain>
    </source>
</reference>
<dbReference type="PANTHER" id="PTHR43150:SF2">
    <property type="entry name" value="HYPERKINETIC, ISOFORM M"/>
    <property type="match status" value="1"/>
</dbReference>
<name>A0A7W7QRI7_9ACTN</name>
<keyword evidence="2" id="KW-0521">NADP</keyword>
<keyword evidence="6" id="KW-1185">Reference proteome</keyword>
<comment type="caution">
    <text evidence="5">The sequence shown here is derived from an EMBL/GenBank/DDBJ whole genome shotgun (WGS) entry which is preliminary data.</text>
</comment>
<gene>
    <name evidence="5" type="ORF">FHS44_005549</name>
</gene>
<dbReference type="Gene3D" id="3.20.20.100">
    <property type="entry name" value="NADP-dependent oxidoreductase domain"/>
    <property type="match status" value="1"/>
</dbReference>
<dbReference type="InterPro" id="IPR023210">
    <property type="entry name" value="NADP_OxRdtase_dom"/>
</dbReference>
<dbReference type="Pfam" id="PF00248">
    <property type="entry name" value="Aldo_ket_red"/>
    <property type="match status" value="1"/>
</dbReference>
<keyword evidence="3" id="KW-0560">Oxidoreductase</keyword>
<dbReference type="GO" id="GO:0016491">
    <property type="term" value="F:oxidoreductase activity"/>
    <property type="evidence" value="ECO:0007669"/>
    <property type="project" value="UniProtKB-KW"/>
</dbReference>
<evidence type="ECO:0000256" key="2">
    <source>
        <dbReference type="ARBA" id="ARBA00022857"/>
    </source>
</evidence>
<protein>
    <submittedName>
        <fullName evidence="5">Aryl-alcohol dehydrogenase-like predicted oxidoreductase</fullName>
    </submittedName>
</protein>
<organism evidence="5 6">
    <name type="scientific">Streptosporangium saharense</name>
    <dbReference type="NCBI Taxonomy" id="1706840"/>
    <lineage>
        <taxon>Bacteria</taxon>
        <taxon>Bacillati</taxon>
        <taxon>Actinomycetota</taxon>
        <taxon>Actinomycetes</taxon>
        <taxon>Streptosporangiales</taxon>
        <taxon>Streptosporangiaceae</taxon>
        <taxon>Streptosporangium</taxon>
    </lineage>
</organism>
<evidence type="ECO:0000313" key="5">
    <source>
        <dbReference type="EMBL" id="MBB4918422.1"/>
    </source>
</evidence>
<comment type="similarity">
    <text evidence="1">Belongs to the shaker potassium channel beta subunit family.</text>
</comment>
<dbReference type="RefSeq" id="WP_184719644.1">
    <property type="nucleotide sequence ID" value="NZ_JACHJP010000006.1"/>
</dbReference>
<accession>A0A7W7QRI7</accession>
<evidence type="ECO:0000256" key="3">
    <source>
        <dbReference type="ARBA" id="ARBA00023002"/>
    </source>
</evidence>
<proteinExistence type="inferred from homology"/>
<evidence type="ECO:0000313" key="6">
    <source>
        <dbReference type="Proteomes" id="UP000552644"/>
    </source>
</evidence>
<dbReference type="EMBL" id="JACHJP010000006">
    <property type="protein sequence ID" value="MBB4918422.1"/>
    <property type="molecule type" value="Genomic_DNA"/>
</dbReference>
<evidence type="ECO:0000259" key="4">
    <source>
        <dbReference type="Pfam" id="PF00248"/>
    </source>
</evidence>
<dbReference type="InterPro" id="IPR005399">
    <property type="entry name" value="K_chnl_volt-dep_bsu_KCNAB-rel"/>
</dbReference>
<dbReference type="InterPro" id="IPR036812">
    <property type="entry name" value="NAD(P)_OxRdtase_dom_sf"/>
</dbReference>
<dbReference type="PANTHER" id="PTHR43150">
    <property type="entry name" value="HYPERKINETIC, ISOFORM M"/>
    <property type="match status" value="1"/>
</dbReference>